<organism evidence="1">
    <name type="scientific">Kitasatospora sp. CMC57</name>
    <dbReference type="NCBI Taxonomy" id="3231513"/>
    <lineage>
        <taxon>Bacteria</taxon>
        <taxon>Bacillati</taxon>
        <taxon>Actinomycetota</taxon>
        <taxon>Actinomycetes</taxon>
        <taxon>Kitasatosporales</taxon>
        <taxon>Streptomycetaceae</taxon>
        <taxon>Kitasatospora</taxon>
    </lineage>
</organism>
<dbReference type="RefSeq" id="WP_407989807.1">
    <property type="nucleotide sequence ID" value="NZ_AP035881.2"/>
</dbReference>
<sequence>MSDHLPGTYDFALIATNNHTLIENGRYGGSIFIDVPMRHNDLIDLVCTALLRTNNDAVLRDFGTRYVAKFRRR</sequence>
<reference evidence="1" key="1">
    <citation type="submission" date="2024-07" db="EMBL/GenBank/DDBJ databases">
        <title>Complete genome sequences of cellulolytic bacteria, Kitasatospora sp. CMC57 and Streptomyces sp. CMC78, isolated from Japanese agricultural soil.</title>
        <authorList>
            <person name="Hashimoto T."/>
            <person name="Ito M."/>
            <person name="Iwamoto M."/>
            <person name="Fukahori D."/>
            <person name="Shoda T."/>
            <person name="Sakoda M."/>
            <person name="Morohoshi T."/>
            <person name="Mitsuboshi M."/>
            <person name="Nishizawa T."/>
        </authorList>
    </citation>
    <scope>NUCLEOTIDE SEQUENCE</scope>
    <source>
        <strain evidence="1">CMC57</strain>
    </source>
</reference>
<gene>
    <name evidence="1" type="ORF">KCMC57_38200</name>
</gene>
<protein>
    <submittedName>
        <fullName evidence="1">Uncharacterized protein</fullName>
    </submittedName>
</protein>
<name>A0AB33K4N7_9ACTN</name>
<evidence type="ECO:0000313" key="1">
    <source>
        <dbReference type="EMBL" id="BFP47452.1"/>
    </source>
</evidence>
<accession>A0AB33K4N7</accession>
<dbReference type="AlphaFoldDB" id="A0AB33K4N7"/>
<dbReference type="EMBL" id="AP035881">
    <property type="protein sequence ID" value="BFP47452.1"/>
    <property type="molecule type" value="Genomic_DNA"/>
</dbReference>
<proteinExistence type="predicted"/>